<protein>
    <submittedName>
        <fullName evidence="3">Phosphatase PAP2 family protein</fullName>
    </submittedName>
</protein>
<evidence type="ECO:0000256" key="1">
    <source>
        <dbReference type="SAM" id="Phobius"/>
    </source>
</evidence>
<evidence type="ECO:0000259" key="2">
    <source>
        <dbReference type="Pfam" id="PF01569"/>
    </source>
</evidence>
<evidence type="ECO:0000313" key="3">
    <source>
        <dbReference type="EMBL" id="MFD1889622.1"/>
    </source>
</evidence>
<feature type="transmembrane region" description="Helical" evidence="1">
    <location>
        <begin position="62"/>
        <end position="83"/>
    </location>
</feature>
<dbReference type="InterPro" id="IPR036938">
    <property type="entry name" value="PAP2/HPO_sf"/>
</dbReference>
<feature type="transmembrane region" description="Helical" evidence="1">
    <location>
        <begin position="259"/>
        <end position="286"/>
    </location>
</feature>
<gene>
    <name evidence="3" type="ORF">ACFSCS_05380</name>
</gene>
<comment type="caution">
    <text evidence="3">The sequence shown here is derived from an EMBL/GenBank/DDBJ whole genome shotgun (WGS) entry which is preliminary data.</text>
</comment>
<feature type="transmembrane region" description="Helical" evidence="1">
    <location>
        <begin position="226"/>
        <end position="247"/>
    </location>
</feature>
<name>A0ABW4RTW7_9ACTN</name>
<dbReference type="Gene3D" id="1.20.144.10">
    <property type="entry name" value="Phosphatidic acid phosphatase type 2/haloperoxidase"/>
    <property type="match status" value="1"/>
</dbReference>
<dbReference type="RefSeq" id="WP_343872667.1">
    <property type="nucleotide sequence ID" value="NZ_BAAAIX010000009.1"/>
</dbReference>
<organism evidence="3 4">
    <name type="scientific">Luteococcus peritonei</name>
    <dbReference type="NCBI Taxonomy" id="88874"/>
    <lineage>
        <taxon>Bacteria</taxon>
        <taxon>Bacillati</taxon>
        <taxon>Actinomycetota</taxon>
        <taxon>Actinomycetes</taxon>
        <taxon>Propionibacteriales</taxon>
        <taxon>Propionibacteriaceae</taxon>
        <taxon>Luteococcus</taxon>
    </lineage>
</organism>
<feature type="transmembrane region" description="Helical" evidence="1">
    <location>
        <begin position="182"/>
        <end position="205"/>
    </location>
</feature>
<proteinExistence type="predicted"/>
<feature type="transmembrane region" description="Helical" evidence="1">
    <location>
        <begin position="90"/>
        <end position="108"/>
    </location>
</feature>
<dbReference type="Proteomes" id="UP001597326">
    <property type="component" value="Unassembled WGS sequence"/>
</dbReference>
<reference evidence="4" key="1">
    <citation type="journal article" date="2019" name="Int. J. Syst. Evol. Microbiol.">
        <title>The Global Catalogue of Microorganisms (GCM) 10K type strain sequencing project: providing services to taxonomists for standard genome sequencing and annotation.</title>
        <authorList>
            <consortium name="The Broad Institute Genomics Platform"/>
            <consortium name="The Broad Institute Genome Sequencing Center for Infectious Disease"/>
            <person name="Wu L."/>
            <person name="Ma J."/>
        </authorList>
    </citation>
    <scope>NUCLEOTIDE SEQUENCE [LARGE SCALE GENOMIC DNA]</scope>
    <source>
        <strain evidence="4">CAIM 431</strain>
    </source>
</reference>
<sequence length="300" mass="32214">MSSSWSAWRWVRPLLLSAACGAAVIGVWWFFVHTHRGQILDTLSYQGGNIGSWRVSDHFETMLEVVSVQGVALTMVLVALTALLRRRFLLGLEAAVVVAGANLSTRVLKYHVLYRLNLVEGPLMHNSYPSGHTTAAASAMVAALLVAPRALRSVVAVVGAGVMLAFGYGTFVAHWHRPSDVVGGYLVCLCWAIMALCVNGLRHWLVRRRSGEQAPSTSLARRTVPGLMVAAGTVGLAVAAACLWQSWPVSDPFTATRQQYLVAMLGGAAGIAGVAFAGMGVLLRLVQLHDVDRRSFDQPA</sequence>
<feature type="transmembrane region" description="Helical" evidence="1">
    <location>
        <begin position="128"/>
        <end position="147"/>
    </location>
</feature>
<keyword evidence="1" id="KW-0812">Transmembrane</keyword>
<keyword evidence="4" id="KW-1185">Reference proteome</keyword>
<dbReference type="Pfam" id="PF01569">
    <property type="entry name" value="PAP2"/>
    <property type="match status" value="1"/>
</dbReference>
<dbReference type="SUPFAM" id="SSF48317">
    <property type="entry name" value="Acid phosphatase/Vanadium-dependent haloperoxidase"/>
    <property type="match status" value="1"/>
</dbReference>
<keyword evidence="1" id="KW-1133">Transmembrane helix</keyword>
<feature type="transmembrane region" description="Helical" evidence="1">
    <location>
        <begin position="12"/>
        <end position="31"/>
    </location>
</feature>
<evidence type="ECO:0000313" key="4">
    <source>
        <dbReference type="Proteomes" id="UP001597326"/>
    </source>
</evidence>
<dbReference type="EMBL" id="JBHUFZ010000011">
    <property type="protein sequence ID" value="MFD1889622.1"/>
    <property type="molecule type" value="Genomic_DNA"/>
</dbReference>
<dbReference type="InterPro" id="IPR000326">
    <property type="entry name" value="PAP2/HPO"/>
</dbReference>
<keyword evidence="1" id="KW-0472">Membrane</keyword>
<feature type="transmembrane region" description="Helical" evidence="1">
    <location>
        <begin position="154"/>
        <end position="176"/>
    </location>
</feature>
<accession>A0ABW4RTW7</accession>
<dbReference type="CDD" id="cd01610">
    <property type="entry name" value="PAP2_like"/>
    <property type="match status" value="1"/>
</dbReference>
<feature type="domain" description="Phosphatidic acid phosphatase type 2/haloperoxidase" evidence="2">
    <location>
        <begin position="118"/>
        <end position="198"/>
    </location>
</feature>